<accession>A0A814HAK1</accession>
<proteinExistence type="predicted"/>
<gene>
    <name evidence="1" type="ORF">OXX778_LOCUS16757</name>
</gene>
<dbReference type="EMBL" id="CAJNOC010004061">
    <property type="protein sequence ID" value="CAF1008156.1"/>
    <property type="molecule type" value="Genomic_DNA"/>
</dbReference>
<protein>
    <submittedName>
        <fullName evidence="1">Uncharacterized protein</fullName>
    </submittedName>
</protein>
<sequence length="69" mass="8280">MGEDGDTFEDIVDKIHEHLCPKTNKQMNIYKFRSIKQMDDEPFEDFAQRVKQQLKYATLKMLMKRLKAN</sequence>
<dbReference type="Proteomes" id="UP000663879">
    <property type="component" value="Unassembled WGS sequence"/>
</dbReference>
<evidence type="ECO:0000313" key="1">
    <source>
        <dbReference type="EMBL" id="CAF1008156.1"/>
    </source>
</evidence>
<organism evidence="1 2">
    <name type="scientific">Brachionus calyciflorus</name>
    <dbReference type="NCBI Taxonomy" id="104777"/>
    <lineage>
        <taxon>Eukaryota</taxon>
        <taxon>Metazoa</taxon>
        <taxon>Spiralia</taxon>
        <taxon>Gnathifera</taxon>
        <taxon>Rotifera</taxon>
        <taxon>Eurotatoria</taxon>
        <taxon>Monogononta</taxon>
        <taxon>Pseudotrocha</taxon>
        <taxon>Ploima</taxon>
        <taxon>Brachionidae</taxon>
        <taxon>Brachionus</taxon>
    </lineage>
</organism>
<dbReference type="OrthoDB" id="8046332at2759"/>
<comment type="caution">
    <text evidence="1">The sequence shown here is derived from an EMBL/GenBank/DDBJ whole genome shotgun (WGS) entry which is preliminary data.</text>
</comment>
<keyword evidence="2" id="KW-1185">Reference proteome</keyword>
<dbReference type="AlphaFoldDB" id="A0A814HAK1"/>
<name>A0A814HAK1_9BILA</name>
<reference evidence="1" key="1">
    <citation type="submission" date="2021-02" db="EMBL/GenBank/DDBJ databases">
        <authorList>
            <person name="Nowell W R."/>
        </authorList>
    </citation>
    <scope>NUCLEOTIDE SEQUENCE</scope>
    <source>
        <strain evidence="1">Ploen Becks lab</strain>
    </source>
</reference>
<evidence type="ECO:0000313" key="2">
    <source>
        <dbReference type="Proteomes" id="UP000663879"/>
    </source>
</evidence>